<keyword evidence="1" id="KW-0472">Membrane</keyword>
<evidence type="ECO:0000313" key="4">
    <source>
        <dbReference type="Proteomes" id="UP000184447"/>
    </source>
</evidence>
<reference evidence="3 4" key="1">
    <citation type="submission" date="2016-11" db="EMBL/GenBank/DDBJ databases">
        <authorList>
            <person name="Jaros S."/>
            <person name="Januszkiewicz K."/>
            <person name="Wedrychowicz H."/>
        </authorList>
    </citation>
    <scope>NUCLEOTIDE SEQUENCE [LARGE SCALE GENOMIC DNA]</scope>
    <source>
        <strain evidence="3 4">DSM 8605</strain>
    </source>
</reference>
<dbReference type="STRING" id="1121316.SAMN02745207_03891"/>
<sequence>MAWGKNKKKLISLEKQLSVLFAGLYFSIYVISASFLMISIIKSQKEKINYIMGNVDVYVKTLENDIQEIDSTIWRMYAGNKVYYALSLEKDEMKKYKYVYELKDDIELMINTSKSIDGVFIYYDNYKSVIYKMSESIDSINKEMLLKNNESIMSNIIKDNGSLIQHTKDKDYYTIYYIKDGTAVIGLIDINKGIDNIGEDQEGEVKGIVDEDKIFFSNESEMILNTAEYSNLTEGISRKGNEIIYVKDVEGTNLKVFYASKNFMLKSMKIHQYIALIALFFSIYPALKIHHLLSRQILQPLADMTKTMQVLQTGQWDVEFHVDTNLEEIENVKKALIVMTKEITNLKIQTYEEKNRKQYAQLQYLQLQLNPHFYINCLKLIQARLQLGYNRNVENFLIELSFHFRYLMKKATEFVKVEEEMKFVYNYLEMTKELFSGSVASYVFVDEDAKEKKIPMLAIQTFVENAIKYARKDLEQEMQLTIKITHMKVEEGEFLNIVVKDNGIGYPQSVLNGLNQIEEGKESEQIGISNLQKRIELLYKKDYNWYFYNQNGAISELVLPCVLGEEANIDSINSKNK</sequence>
<dbReference type="Pfam" id="PF06580">
    <property type="entry name" value="His_kinase"/>
    <property type="match status" value="1"/>
</dbReference>
<evidence type="ECO:0000256" key="1">
    <source>
        <dbReference type="SAM" id="Phobius"/>
    </source>
</evidence>
<dbReference type="RefSeq" id="WP_073340714.1">
    <property type="nucleotide sequence ID" value="NZ_FQXM01000035.1"/>
</dbReference>
<evidence type="ECO:0000313" key="3">
    <source>
        <dbReference type="EMBL" id="SHI02596.1"/>
    </source>
</evidence>
<name>A0A1M5XS64_9CLOT</name>
<feature type="domain" description="Signal transduction histidine kinase internal region" evidence="2">
    <location>
        <begin position="360"/>
        <end position="435"/>
    </location>
</feature>
<dbReference type="EMBL" id="FQXM01000035">
    <property type="protein sequence ID" value="SHI02596.1"/>
    <property type="molecule type" value="Genomic_DNA"/>
</dbReference>
<accession>A0A1M5XS64</accession>
<keyword evidence="1" id="KW-0812">Transmembrane</keyword>
<dbReference type="OrthoDB" id="759642at2"/>
<keyword evidence="4" id="KW-1185">Reference proteome</keyword>
<dbReference type="InterPro" id="IPR050640">
    <property type="entry name" value="Bact_2-comp_sensor_kinase"/>
</dbReference>
<dbReference type="Gene3D" id="3.30.565.10">
    <property type="entry name" value="Histidine kinase-like ATPase, C-terminal domain"/>
    <property type="match status" value="1"/>
</dbReference>
<dbReference type="GO" id="GO:0016020">
    <property type="term" value="C:membrane"/>
    <property type="evidence" value="ECO:0007669"/>
    <property type="project" value="InterPro"/>
</dbReference>
<dbReference type="GO" id="GO:0000155">
    <property type="term" value="F:phosphorelay sensor kinase activity"/>
    <property type="evidence" value="ECO:0007669"/>
    <property type="project" value="InterPro"/>
</dbReference>
<dbReference type="AlphaFoldDB" id="A0A1M5XS64"/>
<dbReference type="Gene3D" id="6.10.340.10">
    <property type="match status" value="1"/>
</dbReference>
<keyword evidence="3" id="KW-0808">Transferase</keyword>
<dbReference type="Proteomes" id="UP000184447">
    <property type="component" value="Unassembled WGS sequence"/>
</dbReference>
<evidence type="ECO:0000259" key="2">
    <source>
        <dbReference type="Pfam" id="PF06580"/>
    </source>
</evidence>
<keyword evidence="3" id="KW-0418">Kinase</keyword>
<dbReference type="SUPFAM" id="SSF55874">
    <property type="entry name" value="ATPase domain of HSP90 chaperone/DNA topoisomerase II/histidine kinase"/>
    <property type="match status" value="1"/>
</dbReference>
<keyword evidence="1" id="KW-1133">Transmembrane helix</keyword>
<proteinExistence type="predicted"/>
<dbReference type="InterPro" id="IPR010559">
    <property type="entry name" value="Sig_transdc_His_kin_internal"/>
</dbReference>
<feature type="transmembrane region" description="Helical" evidence="1">
    <location>
        <begin position="20"/>
        <end position="41"/>
    </location>
</feature>
<dbReference type="InterPro" id="IPR036890">
    <property type="entry name" value="HATPase_C_sf"/>
</dbReference>
<dbReference type="PANTHER" id="PTHR34220">
    <property type="entry name" value="SENSOR HISTIDINE KINASE YPDA"/>
    <property type="match status" value="1"/>
</dbReference>
<gene>
    <name evidence="3" type="ORF">SAMN02745207_03891</name>
</gene>
<protein>
    <submittedName>
        <fullName evidence="3">Histidine kinase</fullName>
    </submittedName>
</protein>
<dbReference type="PANTHER" id="PTHR34220:SF7">
    <property type="entry name" value="SENSOR HISTIDINE KINASE YPDA"/>
    <property type="match status" value="1"/>
</dbReference>
<organism evidence="3 4">
    <name type="scientific">Clostridium grantii DSM 8605</name>
    <dbReference type="NCBI Taxonomy" id="1121316"/>
    <lineage>
        <taxon>Bacteria</taxon>
        <taxon>Bacillati</taxon>
        <taxon>Bacillota</taxon>
        <taxon>Clostridia</taxon>
        <taxon>Eubacteriales</taxon>
        <taxon>Clostridiaceae</taxon>
        <taxon>Clostridium</taxon>
    </lineage>
</organism>